<gene>
    <name evidence="6" type="ORF">NIES80_10690</name>
</gene>
<sequence length="325" mass="37119">MLKKQEFLTMMTNSTHPYHIRSNWDEIEIRHLNYAIAVNDKQGFTNAAAYLEIDQGFLSKQIKWLEKKIGFQIFDRHQRPLKLTDAGNEFLQAARQILHQIEQSIELGQRLSRGEKGRLNIGINTSIANSKLTDILRAFHDKFPEVELVLQELASYEQIDKLRNQKLDLGFFHLHNLHIINNDNDHVLTSIPVLQESLVIVLPENHRFARRTSISLAALANDQFILPPNNLLYNLREQINDLCLDAGFQPKVKQEAAWISTVLSLVAGGMGISLLPANVQNLQRHGVIYRSIQGKSPLLELVAVWRSDNVSIILKNFLEVISNLV</sequence>
<dbReference type="Gene3D" id="3.40.190.10">
    <property type="entry name" value="Periplasmic binding protein-like II"/>
    <property type="match status" value="2"/>
</dbReference>
<dbReference type="AlphaFoldDB" id="A0A480AGU0"/>
<evidence type="ECO:0000256" key="3">
    <source>
        <dbReference type="ARBA" id="ARBA00023125"/>
    </source>
</evidence>
<dbReference type="InterPro" id="IPR036390">
    <property type="entry name" value="WH_DNA-bd_sf"/>
</dbReference>
<accession>A0A480AGU0</accession>
<keyword evidence="4" id="KW-0804">Transcription</keyword>
<dbReference type="InterPro" id="IPR000847">
    <property type="entry name" value="LysR_HTH_N"/>
</dbReference>
<dbReference type="InterPro" id="IPR036388">
    <property type="entry name" value="WH-like_DNA-bd_sf"/>
</dbReference>
<keyword evidence="2" id="KW-0805">Transcription regulation</keyword>
<evidence type="ECO:0000259" key="5">
    <source>
        <dbReference type="PROSITE" id="PS50931"/>
    </source>
</evidence>
<evidence type="ECO:0000256" key="4">
    <source>
        <dbReference type="ARBA" id="ARBA00023163"/>
    </source>
</evidence>
<evidence type="ECO:0000313" key="7">
    <source>
        <dbReference type="Proteomes" id="UP000299367"/>
    </source>
</evidence>
<dbReference type="PANTHER" id="PTHR30346">
    <property type="entry name" value="TRANSCRIPTIONAL DUAL REGULATOR HCAR-RELATED"/>
    <property type="match status" value="1"/>
</dbReference>
<dbReference type="EMBL" id="BJCF01000007">
    <property type="protein sequence ID" value="GCL41374.1"/>
    <property type="molecule type" value="Genomic_DNA"/>
</dbReference>
<comment type="similarity">
    <text evidence="1">Belongs to the LysR transcriptional regulatory family.</text>
</comment>
<evidence type="ECO:0000313" key="6">
    <source>
        <dbReference type="EMBL" id="GCL41374.1"/>
    </source>
</evidence>
<name>A0A480AGU0_9CYAN</name>
<organism evidence="6 7">
    <name type="scientific">Dolichospermum planctonicum</name>
    <dbReference type="NCBI Taxonomy" id="136072"/>
    <lineage>
        <taxon>Bacteria</taxon>
        <taxon>Bacillati</taxon>
        <taxon>Cyanobacteriota</taxon>
        <taxon>Cyanophyceae</taxon>
        <taxon>Nostocales</taxon>
        <taxon>Aphanizomenonaceae</taxon>
        <taxon>Dolichospermum</taxon>
    </lineage>
</organism>
<dbReference type="FunFam" id="1.10.10.10:FF:000001">
    <property type="entry name" value="LysR family transcriptional regulator"/>
    <property type="match status" value="1"/>
</dbReference>
<dbReference type="InterPro" id="IPR005119">
    <property type="entry name" value="LysR_subst-bd"/>
</dbReference>
<dbReference type="PROSITE" id="PS50931">
    <property type="entry name" value="HTH_LYSR"/>
    <property type="match status" value="1"/>
</dbReference>
<comment type="caution">
    <text evidence="6">The sequence shown here is derived from an EMBL/GenBank/DDBJ whole genome shotgun (WGS) entry which is preliminary data.</text>
</comment>
<evidence type="ECO:0000256" key="1">
    <source>
        <dbReference type="ARBA" id="ARBA00009437"/>
    </source>
</evidence>
<dbReference type="GO" id="GO:0003677">
    <property type="term" value="F:DNA binding"/>
    <property type="evidence" value="ECO:0007669"/>
    <property type="project" value="UniProtKB-KW"/>
</dbReference>
<reference evidence="7" key="1">
    <citation type="submission" date="2019-02" db="EMBL/GenBank/DDBJ databases">
        <title>Draft genome sequence of Dolichospermum planctonicum NIES-80.</title>
        <authorList>
            <person name="Yamaguchi H."/>
            <person name="Suzuki S."/>
            <person name="Kawachi M."/>
        </authorList>
    </citation>
    <scope>NUCLEOTIDE SEQUENCE [LARGE SCALE GENOMIC DNA]</scope>
    <source>
        <strain evidence="7">NIES-80</strain>
    </source>
</reference>
<dbReference type="GO" id="GO:0003700">
    <property type="term" value="F:DNA-binding transcription factor activity"/>
    <property type="evidence" value="ECO:0007669"/>
    <property type="project" value="InterPro"/>
</dbReference>
<dbReference type="GO" id="GO:0032993">
    <property type="term" value="C:protein-DNA complex"/>
    <property type="evidence" value="ECO:0007669"/>
    <property type="project" value="TreeGrafter"/>
</dbReference>
<dbReference type="SUPFAM" id="SSF46785">
    <property type="entry name" value="Winged helix' DNA-binding domain"/>
    <property type="match status" value="1"/>
</dbReference>
<dbReference type="Proteomes" id="UP000299367">
    <property type="component" value="Unassembled WGS sequence"/>
</dbReference>
<protein>
    <submittedName>
        <fullName evidence="6">LysR family transcriptional regulator</fullName>
    </submittedName>
</protein>
<dbReference type="RefSeq" id="WP_236097072.1">
    <property type="nucleotide sequence ID" value="NZ_BJCF01000007.1"/>
</dbReference>
<proteinExistence type="inferred from homology"/>
<evidence type="ECO:0000256" key="2">
    <source>
        <dbReference type="ARBA" id="ARBA00023015"/>
    </source>
</evidence>
<dbReference type="Gene3D" id="1.10.10.10">
    <property type="entry name" value="Winged helix-like DNA-binding domain superfamily/Winged helix DNA-binding domain"/>
    <property type="match status" value="1"/>
</dbReference>
<dbReference type="Pfam" id="PF03466">
    <property type="entry name" value="LysR_substrate"/>
    <property type="match status" value="1"/>
</dbReference>
<feature type="domain" description="HTH lysR-type" evidence="5">
    <location>
        <begin position="27"/>
        <end position="84"/>
    </location>
</feature>
<dbReference type="Pfam" id="PF00126">
    <property type="entry name" value="HTH_1"/>
    <property type="match status" value="1"/>
</dbReference>
<keyword evidence="3" id="KW-0238">DNA-binding</keyword>
<dbReference type="SUPFAM" id="SSF53850">
    <property type="entry name" value="Periplasmic binding protein-like II"/>
    <property type="match status" value="1"/>
</dbReference>
<dbReference type="PRINTS" id="PR00039">
    <property type="entry name" value="HTHLYSR"/>
</dbReference>
<dbReference type="PANTHER" id="PTHR30346:SF0">
    <property type="entry name" value="HCA OPERON TRANSCRIPTIONAL ACTIVATOR HCAR"/>
    <property type="match status" value="1"/>
</dbReference>
<dbReference type="CDD" id="cd08414">
    <property type="entry name" value="PBP2_LTTR_aromatics_like"/>
    <property type="match status" value="1"/>
</dbReference>